<dbReference type="PROSITE" id="PS50011">
    <property type="entry name" value="PROTEIN_KINASE_DOM"/>
    <property type="match status" value="1"/>
</dbReference>
<name>A0A0D7B695_9AGAR</name>
<keyword evidence="10" id="KW-1185">Reference proteome</keyword>
<feature type="compositionally biased region" description="Low complexity" evidence="7">
    <location>
        <begin position="124"/>
        <end position="137"/>
    </location>
</feature>
<evidence type="ECO:0000313" key="10">
    <source>
        <dbReference type="Proteomes" id="UP000054007"/>
    </source>
</evidence>
<feature type="compositionally biased region" description="Polar residues" evidence="7">
    <location>
        <begin position="100"/>
        <end position="115"/>
    </location>
</feature>
<proteinExistence type="predicted"/>
<feature type="binding site" evidence="6">
    <location>
        <position position="288"/>
    </location>
    <ligand>
        <name>ATP</name>
        <dbReference type="ChEBI" id="CHEBI:30616"/>
    </ligand>
</feature>
<dbReference type="GO" id="GO:0005524">
    <property type="term" value="F:ATP binding"/>
    <property type="evidence" value="ECO:0007669"/>
    <property type="project" value="UniProtKB-UniRule"/>
</dbReference>
<dbReference type="InterPro" id="IPR011009">
    <property type="entry name" value="Kinase-like_dom_sf"/>
</dbReference>
<evidence type="ECO:0000256" key="4">
    <source>
        <dbReference type="ARBA" id="ARBA00022777"/>
    </source>
</evidence>
<dbReference type="AlphaFoldDB" id="A0A0D7B695"/>
<dbReference type="Gene3D" id="1.10.510.10">
    <property type="entry name" value="Transferase(Phosphotransferase) domain 1"/>
    <property type="match status" value="1"/>
</dbReference>
<sequence length="620" mass="68502">MISSQHLNPPPTFSRPGSPPLSCATYDSGESSAVSGYGEVLSNGPLAAKFGAHAELLAPPSLDDITEEPSSYKSANSSFASGRSPSASTRPTSPEPQLVSIHSNHSIPNLASFSLGSPLRRSSSKQPPKTPEQQKPSNMSQAMSECEDMSISTSELNYNPSSSSLRSHSSFFRTARPVAPEPQACSPRVVRLAPSTVGSAAPSHGTDATGNPDALHGAPVTDPTHNPVSRPLQNPQLSTFIKGLPTPIVHRNRQYEFDFLVGVGSFGRVFRARAVDKTTGIESVLAIKVVHKAPMDTALNWGYGDDDLSGRDVQWSTTHATRNEALVREVQVLRDVKKAHSRFLSVLSDVWQDNWFVYLAIPLGNQSLHERLNQLRSERVKMPRDELEQHAAQLLLAIENLHSLGWYHHDIKPDNIMLSGVGNIILGDFGCAQRGFKDAHGLREFGAHEILGANGCHPPELKRLKAQLESLPGRKLTYHAEYADIWNFGLVLYEMHSCPYRLPYPVPDELYSDMAMVMNRMNKHARDLIFEKLLCDDETQRACLEEVKRHPFFALVDWASIAAKKVDMSYLPNRPHPPAEAPPNLRVAPHEMKDTAFYLNHDIKLAAYSNSVIDLRTLKF</sequence>
<feature type="compositionally biased region" description="Polar residues" evidence="7">
    <location>
        <begin position="150"/>
        <end position="160"/>
    </location>
</feature>
<dbReference type="PROSITE" id="PS00107">
    <property type="entry name" value="PROTEIN_KINASE_ATP"/>
    <property type="match status" value="1"/>
</dbReference>
<keyword evidence="2" id="KW-0808">Transferase</keyword>
<dbReference type="OrthoDB" id="1668230at2759"/>
<feature type="compositionally biased region" description="Low complexity" evidence="7">
    <location>
        <begin position="71"/>
        <end position="92"/>
    </location>
</feature>
<feature type="compositionally biased region" description="Pro residues" evidence="7">
    <location>
        <begin position="8"/>
        <end position="19"/>
    </location>
</feature>
<accession>A0A0D7B695</accession>
<evidence type="ECO:0000256" key="2">
    <source>
        <dbReference type="ARBA" id="ARBA00022679"/>
    </source>
</evidence>
<dbReference type="SMART" id="SM00220">
    <property type="entry name" value="S_TKc"/>
    <property type="match status" value="1"/>
</dbReference>
<feature type="domain" description="Protein kinase" evidence="8">
    <location>
        <begin position="255"/>
        <end position="553"/>
    </location>
</feature>
<dbReference type="SUPFAM" id="SSF56112">
    <property type="entry name" value="Protein kinase-like (PK-like)"/>
    <property type="match status" value="1"/>
</dbReference>
<protein>
    <submittedName>
        <fullName evidence="9">Kinase-like protein</fullName>
    </submittedName>
</protein>
<gene>
    <name evidence="9" type="ORF">CYLTODRAFT_445181</name>
</gene>
<dbReference type="Proteomes" id="UP000054007">
    <property type="component" value="Unassembled WGS sequence"/>
</dbReference>
<dbReference type="InterPro" id="IPR017441">
    <property type="entry name" value="Protein_kinase_ATP_BS"/>
</dbReference>
<evidence type="ECO:0000256" key="7">
    <source>
        <dbReference type="SAM" id="MobiDB-lite"/>
    </source>
</evidence>
<dbReference type="GO" id="GO:0004674">
    <property type="term" value="F:protein serine/threonine kinase activity"/>
    <property type="evidence" value="ECO:0007669"/>
    <property type="project" value="UniProtKB-KW"/>
</dbReference>
<dbReference type="CDD" id="cd00180">
    <property type="entry name" value="PKc"/>
    <property type="match status" value="1"/>
</dbReference>
<keyword evidence="3 6" id="KW-0547">Nucleotide-binding</keyword>
<dbReference type="InterPro" id="IPR000719">
    <property type="entry name" value="Prot_kinase_dom"/>
</dbReference>
<keyword evidence="4 9" id="KW-0418">Kinase</keyword>
<dbReference type="EMBL" id="KN880580">
    <property type="protein sequence ID" value="KIY65689.1"/>
    <property type="molecule type" value="Genomic_DNA"/>
</dbReference>
<evidence type="ECO:0000313" key="9">
    <source>
        <dbReference type="EMBL" id="KIY65689.1"/>
    </source>
</evidence>
<keyword evidence="1" id="KW-0723">Serine/threonine-protein kinase</keyword>
<dbReference type="Gene3D" id="3.30.200.20">
    <property type="entry name" value="Phosphorylase Kinase, domain 1"/>
    <property type="match status" value="1"/>
</dbReference>
<feature type="region of interest" description="Disordered" evidence="7">
    <location>
        <begin position="1"/>
        <end position="29"/>
    </location>
</feature>
<evidence type="ECO:0000259" key="8">
    <source>
        <dbReference type="PROSITE" id="PS50011"/>
    </source>
</evidence>
<evidence type="ECO:0000256" key="5">
    <source>
        <dbReference type="ARBA" id="ARBA00022840"/>
    </source>
</evidence>
<organism evidence="9 10">
    <name type="scientific">Cylindrobasidium torrendii FP15055 ss-10</name>
    <dbReference type="NCBI Taxonomy" id="1314674"/>
    <lineage>
        <taxon>Eukaryota</taxon>
        <taxon>Fungi</taxon>
        <taxon>Dikarya</taxon>
        <taxon>Basidiomycota</taxon>
        <taxon>Agaricomycotina</taxon>
        <taxon>Agaricomycetes</taxon>
        <taxon>Agaricomycetidae</taxon>
        <taxon>Agaricales</taxon>
        <taxon>Marasmiineae</taxon>
        <taxon>Physalacriaceae</taxon>
        <taxon>Cylindrobasidium</taxon>
    </lineage>
</organism>
<evidence type="ECO:0000256" key="6">
    <source>
        <dbReference type="PROSITE-ProRule" id="PRU10141"/>
    </source>
</evidence>
<keyword evidence="5 6" id="KW-0067">ATP-binding</keyword>
<reference evidence="9 10" key="1">
    <citation type="journal article" date="2015" name="Fungal Genet. Biol.">
        <title>Evolution of novel wood decay mechanisms in Agaricales revealed by the genome sequences of Fistulina hepatica and Cylindrobasidium torrendii.</title>
        <authorList>
            <person name="Floudas D."/>
            <person name="Held B.W."/>
            <person name="Riley R."/>
            <person name="Nagy L.G."/>
            <person name="Koehler G."/>
            <person name="Ransdell A.S."/>
            <person name="Younus H."/>
            <person name="Chow J."/>
            <person name="Chiniquy J."/>
            <person name="Lipzen A."/>
            <person name="Tritt A."/>
            <person name="Sun H."/>
            <person name="Haridas S."/>
            <person name="LaButti K."/>
            <person name="Ohm R.A."/>
            <person name="Kues U."/>
            <person name="Blanchette R.A."/>
            <person name="Grigoriev I.V."/>
            <person name="Minto R.E."/>
            <person name="Hibbett D.S."/>
        </authorList>
    </citation>
    <scope>NUCLEOTIDE SEQUENCE [LARGE SCALE GENOMIC DNA]</scope>
    <source>
        <strain evidence="9 10">FP15055 ss-10</strain>
    </source>
</reference>
<feature type="region of interest" description="Disordered" evidence="7">
    <location>
        <begin position="196"/>
        <end position="230"/>
    </location>
</feature>
<feature type="region of interest" description="Disordered" evidence="7">
    <location>
        <begin position="61"/>
        <end position="163"/>
    </location>
</feature>
<evidence type="ECO:0000256" key="1">
    <source>
        <dbReference type="ARBA" id="ARBA00022527"/>
    </source>
</evidence>
<dbReference type="Pfam" id="PF00069">
    <property type="entry name" value="Pkinase"/>
    <property type="match status" value="1"/>
</dbReference>
<evidence type="ECO:0000256" key="3">
    <source>
        <dbReference type="ARBA" id="ARBA00022741"/>
    </source>
</evidence>
<dbReference type="STRING" id="1314674.A0A0D7B695"/>
<dbReference type="PANTHER" id="PTHR24351">
    <property type="entry name" value="RIBOSOMAL PROTEIN S6 KINASE"/>
    <property type="match status" value="1"/>
</dbReference>